<evidence type="ECO:0000313" key="2">
    <source>
        <dbReference type="Proteomes" id="UP000670092"/>
    </source>
</evidence>
<dbReference type="AlphaFoldDB" id="A0A8H8CYX0"/>
<dbReference type="VEuPathDB" id="FungiDB:I7I52_05926"/>
<sequence>MKQTLRNESRSPRNNQQGIGMTFSFCRSIIPAFAIREEFTPANHNYHSTTNFARIEPVRNEAHPCLRMG</sequence>
<name>A0A8H8CYX0_AJECA</name>
<dbReference type="Proteomes" id="UP000670092">
    <property type="component" value="Unassembled WGS sequence"/>
</dbReference>
<dbReference type="EMBL" id="JAEVHI010000003">
    <property type="protein sequence ID" value="KAG5295606.1"/>
    <property type="molecule type" value="Genomic_DNA"/>
</dbReference>
<comment type="caution">
    <text evidence="1">The sequence shown here is derived from an EMBL/GenBank/DDBJ whole genome shotgun (WGS) entry which is preliminary data.</text>
</comment>
<protein>
    <submittedName>
        <fullName evidence="1">Uncharacterized protein</fullName>
    </submittedName>
</protein>
<evidence type="ECO:0000313" key="1">
    <source>
        <dbReference type="EMBL" id="KAG5295606.1"/>
    </source>
</evidence>
<accession>A0A8H8CYX0</accession>
<reference evidence="1 2" key="1">
    <citation type="submission" date="2021-01" db="EMBL/GenBank/DDBJ databases">
        <title>Chromosome-level genome assembly of a human fungal pathogen reveals clustering of transcriptionally co-regulated genes.</title>
        <authorList>
            <person name="Voorhies M."/>
            <person name="Cohen S."/>
            <person name="Shea T.P."/>
            <person name="Petrus S."/>
            <person name="Munoz J.F."/>
            <person name="Poplawski S."/>
            <person name="Goldman W.E."/>
            <person name="Michael T."/>
            <person name="Cuomo C.A."/>
            <person name="Sil A."/>
            <person name="Beyhan S."/>
        </authorList>
    </citation>
    <scope>NUCLEOTIDE SEQUENCE [LARGE SCALE GENOMIC DNA]</scope>
    <source>
        <strain evidence="1 2">G184AR</strain>
    </source>
</reference>
<proteinExistence type="predicted"/>
<organism evidence="1 2">
    <name type="scientific">Ajellomyces capsulatus</name>
    <name type="common">Darling's disease fungus</name>
    <name type="synonym">Histoplasma capsulatum</name>
    <dbReference type="NCBI Taxonomy" id="5037"/>
    <lineage>
        <taxon>Eukaryota</taxon>
        <taxon>Fungi</taxon>
        <taxon>Dikarya</taxon>
        <taxon>Ascomycota</taxon>
        <taxon>Pezizomycotina</taxon>
        <taxon>Eurotiomycetes</taxon>
        <taxon>Eurotiomycetidae</taxon>
        <taxon>Onygenales</taxon>
        <taxon>Ajellomycetaceae</taxon>
        <taxon>Histoplasma</taxon>
    </lineage>
</organism>
<gene>
    <name evidence="1" type="ORF">I7I52_05926</name>
</gene>